<protein>
    <submittedName>
        <fullName evidence="1">Uncharacterized protein</fullName>
    </submittedName>
</protein>
<dbReference type="KEGG" id="tmai:FVE67_06580"/>
<keyword evidence="2" id="KW-1185">Reference proteome</keyword>
<dbReference type="RefSeq" id="WP_168719834.1">
    <property type="nucleotide sequence ID" value="NZ_CP042909.1"/>
</dbReference>
<dbReference type="Proteomes" id="UP000501253">
    <property type="component" value="Chromosome"/>
</dbReference>
<name>A0A6H1WTK8_9BACT</name>
<sequence>MDPRSVCRAMVSTVSETETLPEEVPEGLKLLFEEWLDELLAEAQKVLQKEPHLSDRELARRLRVPLEGATYLRHRLLLRQS</sequence>
<organism evidence="1 2">
    <name type="scientific">Thermosulfurimonas marina</name>
    <dbReference type="NCBI Taxonomy" id="2047767"/>
    <lineage>
        <taxon>Bacteria</taxon>
        <taxon>Pseudomonadati</taxon>
        <taxon>Thermodesulfobacteriota</taxon>
        <taxon>Thermodesulfobacteria</taxon>
        <taxon>Thermodesulfobacteriales</taxon>
        <taxon>Thermodesulfobacteriaceae</taxon>
        <taxon>Thermosulfurimonas</taxon>
    </lineage>
</organism>
<proteinExistence type="predicted"/>
<dbReference type="EMBL" id="CP042909">
    <property type="protein sequence ID" value="QJA06484.1"/>
    <property type="molecule type" value="Genomic_DNA"/>
</dbReference>
<dbReference type="AlphaFoldDB" id="A0A6H1WTK8"/>
<evidence type="ECO:0000313" key="2">
    <source>
        <dbReference type="Proteomes" id="UP000501253"/>
    </source>
</evidence>
<reference evidence="1 2" key="1">
    <citation type="submission" date="2019-08" db="EMBL/GenBank/DDBJ databases">
        <title>Complete genome sequence of Thermosulfurimonas marina SU872T, an anaerobic thermophilic chemolithoautotrophic bacterium isolated from a shallow marine hydrothermal vent.</title>
        <authorList>
            <person name="Allioux M."/>
            <person name="Jebbar M."/>
            <person name="Slobodkina G."/>
            <person name="Slobodkin A."/>
            <person name="Moalic Y."/>
            <person name="Frolova A."/>
            <person name="Shao Z."/>
            <person name="Alain K."/>
        </authorList>
    </citation>
    <scope>NUCLEOTIDE SEQUENCE [LARGE SCALE GENOMIC DNA]</scope>
    <source>
        <strain evidence="1 2">SU872</strain>
    </source>
</reference>
<evidence type="ECO:0000313" key="1">
    <source>
        <dbReference type="EMBL" id="QJA06484.1"/>
    </source>
</evidence>
<gene>
    <name evidence="1" type="ORF">FVE67_06580</name>
</gene>
<accession>A0A6H1WTK8</accession>